<dbReference type="InterPro" id="IPR032157">
    <property type="entry name" value="PAC4"/>
</dbReference>
<name>A0AAV9H7V7_9PEZI</name>
<protein>
    <recommendedName>
        <fullName evidence="3">Proteasome assembly chaperone 3</fullName>
    </recommendedName>
</protein>
<organism evidence="1 2">
    <name type="scientific">Cladorrhinum samala</name>
    <dbReference type="NCBI Taxonomy" id="585594"/>
    <lineage>
        <taxon>Eukaryota</taxon>
        <taxon>Fungi</taxon>
        <taxon>Dikarya</taxon>
        <taxon>Ascomycota</taxon>
        <taxon>Pezizomycotina</taxon>
        <taxon>Sordariomycetes</taxon>
        <taxon>Sordariomycetidae</taxon>
        <taxon>Sordariales</taxon>
        <taxon>Podosporaceae</taxon>
        <taxon>Cladorrhinum</taxon>
    </lineage>
</organism>
<dbReference type="Proteomes" id="UP001321749">
    <property type="component" value="Unassembled WGS sequence"/>
</dbReference>
<dbReference type="Gene3D" id="3.30.230.100">
    <property type="match status" value="1"/>
</dbReference>
<evidence type="ECO:0008006" key="3">
    <source>
        <dbReference type="Google" id="ProtNLM"/>
    </source>
</evidence>
<evidence type="ECO:0000313" key="2">
    <source>
        <dbReference type="Proteomes" id="UP001321749"/>
    </source>
</evidence>
<dbReference type="GO" id="GO:0043248">
    <property type="term" value="P:proteasome assembly"/>
    <property type="evidence" value="ECO:0007669"/>
    <property type="project" value="InterPro"/>
</dbReference>
<gene>
    <name evidence="1" type="ORF">QBC42DRAFT_215078</name>
</gene>
<accession>A0AAV9H7V7</accession>
<sequence>MSDLSPSVTLSIPLPYSLDDRIYVHITHRAKAITIFITTASPEESSGSSPTPLGSFVYALPDRYNPSQPLSTPLCTVEPTVEFTTRLAKLVARRTGLPVYVGNSVSFRSTGLGGTVEEEMEAFRAVVEAVVAGLEGLKKGGEKVNGVADGVGGLSIGV</sequence>
<comment type="caution">
    <text evidence="1">The sequence shown here is derived from an EMBL/GenBank/DDBJ whole genome shotgun (WGS) entry which is preliminary data.</text>
</comment>
<dbReference type="EMBL" id="MU865242">
    <property type="protein sequence ID" value="KAK4456374.1"/>
    <property type="molecule type" value="Genomic_DNA"/>
</dbReference>
<reference evidence="1" key="2">
    <citation type="submission" date="2023-06" db="EMBL/GenBank/DDBJ databases">
        <authorList>
            <consortium name="Lawrence Berkeley National Laboratory"/>
            <person name="Mondo S.J."/>
            <person name="Hensen N."/>
            <person name="Bonometti L."/>
            <person name="Westerberg I."/>
            <person name="Brannstrom I.O."/>
            <person name="Guillou S."/>
            <person name="Cros-Aarteil S."/>
            <person name="Calhoun S."/>
            <person name="Haridas S."/>
            <person name="Kuo A."/>
            <person name="Pangilinan J."/>
            <person name="Riley R."/>
            <person name="Labutti K."/>
            <person name="Andreopoulos B."/>
            <person name="Lipzen A."/>
            <person name="Chen C."/>
            <person name="Yanf M."/>
            <person name="Daum C."/>
            <person name="Ng V."/>
            <person name="Clum A."/>
            <person name="Steindorff A."/>
            <person name="Ohm R."/>
            <person name="Martin F."/>
            <person name="Silar P."/>
            <person name="Natvig D."/>
            <person name="Lalanne C."/>
            <person name="Gautier V."/>
            <person name="Ament-Velasquez S.L."/>
            <person name="Kruys A."/>
            <person name="Hutchinson M.I."/>
            <person name="Powell A.J."/>
            <person name="Barry K."/>
            <person name="Miller A.N."/>
            <person name="Grigoriev I.V."/>
            <person name="Debuchy R."/>
            <person name="Gladieux P."/>
            <person name="Thoren M.H."/>
            <person name="Johannesson H."/>
        </authorList>
    </citation>
    <scope>NUCLEOTIDE SEQUENCE</scope>
    <source>
        <strain evidence="1">PSN324</strain>
    </source>
</reference>
<keyword evidence="2" id="KW-1185">Reference proteome</keyword>
<dbReference type="AlphaFoldDB" id="A0AAV9H7V7"/>
<dbReference type="Pfam" id="PF16093">
    <property type="entry name" value="PAC4"/>
    <property type="match status" value="1"/>
</dbReference>
<evidence type="ECO:0000313" key="1">
    <source>
        <dbReference type="EMBL" id="KAK4456374.1"/>
    </source>
</evidence>
<proteinExistence type="predicted"/>
<reference evidence="1" key="1">
    <citation type="journal article" date="2023" name="Mol. Phylogenet. Evol.">
        <title>Genome-scale phylogeny and comparative genomics of the fungal order Sordariales.</title>
        <authorList>
            <person name="Hensen N."/>
            <person name="Bonometti L."/>
            <person name="Westerberg I."/>
            <person name="Brannstrom I.O."/>
            <person name="Guillou S."/>
            <person name="Cros-Aarteil S."/>
            <person name="Calhoun S."/>
            <person name="Haridas S."/>
            <person name="Kuo A."/>
            <person name="Mondo S."/>
            <person name="Pangilinan J."/>
            <person name="Riley R."/>
            <person name="LaButti K."/>
            <person name="Andreopoulos B."/>
            <person name="Lipzen A."/>
            <person name="Chen C."/>
            <person name="Yan M."/>
            <person name="Daum C."/>
            <person name="Ng V."/>
            <person name="Clum A."/>
            <person name="Steindorff A."/>
            <person name="Ohm R.A."/>
            <person name="Martin F."/>
            <person name="Silar P."/>
            <person name="Natvig D.O."/>
            <person name="Lalanne C."/>
            <person name="Gautier V."/>
            <person name="Ament-Velasquez S.L."/>
            <person name="Kruys A."/>
            <person name="Hutchinson M.I."/>
            <person name="Powell A.J."/>
            <person name="Barry K."/>
            <person name="Miller A.N."/>
            <person name="Grigoriev I.V."/>
            <person name="Debuchy R."/>
            <person name="Gladieux P."/>
            <person name="Hiltunen Thoren M."/>
            <person name="Johannesson H."/>
        </authorList>
    </citation>
    <scope>NUCLEOTIDE SEQUENCE</scope>
    <source>
        <strain evidence="1">PSN324</strain>
    </source>
</reference>